<accession>E6PNE1</accession>
<dbReference type="AlphaFoldDB" id="E6PNE1"/>
<gene>
    <name evidence="2" type="ORF">CARN2_1301</name>
</gene>
<comment type="caution">
    <text evidence="2">The sequence shown here is derived from an EMBL/GenBank/DDBJ whole genome shotgun (WGS) entry which is preliminary data.</text>
</comment>
<dbReference type="EMBL" id="CABM01000027">
    <property type="protein sequence ID" value="CBH96443.1"/>
    <property type="molecule type" value="Genomic_DNA"/>
</dbReference>
<evidence type="ECO:0000256" key="1">
    <source>
        <dbReference type="SAM" id="MobiDB-lite"/>
    </source>
</evidence>
<name>E6PNE1_9ZZZZ</name>
<proteinExistence type="predicted"/>
<reference evidence="2" key="1">
    <citation type="submission" date="2009-10" db="EMBL/GenBank/DDBJ databases">
        <title>Diversity of trophic interactions inside an arsenic-rich microbial ecosystem.</title>
        <authorList>
            <person name="Bertin P.N."/>
            <person name="Heinrich-Salmeron A."/>
            <person name="Pelletier E."/>
            <person name="Goulhen-Chollet F."/>
            <person name="Arsene-Ploetze F."/>
            <person name="Gallien S."/>
            <person name="Calteau A."/>
            <person name="Vallenet D."/>
            <person name="Casiot C."/>
            <person name="Chane-Woon-Ming B."/>
            <person name="Giloteaux L."/>
            <person name="Barakat M."/>
            <person name="Bonnefoy V."/>
            <person name="Bruneel O."/>
            <person name="Chandler M."/>
            <person name="Cleiss J."/>
            <person name="Duran R."/>
            <person name="Elbaz-Poulichet F."/>
            <person name="Fonknechten N."/>
            <person name="Lauga B."/>
            <person name="Mornico D."/>
            <person name="Ortet P."/>
            <person name="Schaeffer C."/>
            <person name="Siguier P."/>
            <person name="Alexander Thil Smith A."/>
            <person name="Van Dorsselaer A."/>
            <person name="Weissenbach J."/>
            <person name="Medigue C."/>
            <person name="Le Paslier D."/>
        </authorList>
    </citation>
    <scope>NUCLEOTIDE SEQUENCE</scope>
</reference>
<organism evidence="2">
    <name type="scientific">mine drainage metagenome</name>
    <dbReference type="NCBI Taxonomy" id="410659"/>
    <lineage>
        <taxon>unclassified sequences</taxon>
        <taxon>metagenomes</taxon>
        <taxon>ecological metagenomes</taxon>
    </lineage>
</organism>
<evidence type="ECO:0000313" key="2">
    <source>
        <dbReference type="EMBL" id="CBH96443.1"/>
    </source>
</evidence>
<sequence length="76" mass="8706">MSERMLKPQVRFNPRPGFNPSETGGRIGNHRAWVVSIHARVLTRARRAAGWARRSWIAVSIHARVLTRARRKSHLG</sequence>
<feature type="region of interest" description="Disordered" evidence="1">
    <location>
        <begin position="1"/>
        <end position="25"/>
    </location>
</feature>
<protein>
    <submittedName>
        <fullName evidence="2">Uncharacterized protein</fullName>
    </submittedName>
</protein>